<comment type="caution">
    <text evidence="2">The sequence shown here is derived from an EMBL/GenBank/DDBJ whole genome shotgun (WGS) entry which is preliminary data.</text>
</comment>
<organism evidence="2 3">
    <name type="scientific">Portunus trituberculatus</name>
    <name type="common">Swimming crab</name>
    <name type="synonym">Neptunus trituberculatus</name>
    <dbReference type="NCBI Taxonomy" id="210409"/>
    <lineage>
        <taxon>Eukaryota</taxon>
        <taxon>Metazoa</taxon>
        <taxon>Ecdysozoa</taxon>
        <taxon>Arthropoda</taxon>
        <taxon>Crustacea</taxon>
        <taxon>Multicrustacea</taxon>
        <taxon>Malacostraca</taxon>
        <taxon>Eumalacostraca</taxon>
        <taxon>Eucarida</taxon>
        <taxon>Decapoda</taxon>
        <taxon>Pleocyemata</taxon>
        <taxon>Brachyura</taxon>
        <taxon>Eubrachyura</taxon>
        <taxon>Portunoidea</taxon>
        <taxon>Portunidae</taxon>
        <taxon>Portuninae</taxon>
        <taxon>Portunus</taxon>
    </lineage>
</organism>
<protein>
    <submittedName>
        <fullName evidence="2">Uncharacterized protein</fullName>
    </submittedName>
</protein>
<dbReference type="EMBL" id="VSRR010119870">
    <property type="protein sequence ID" value="MPC99783.1"/>
    <property type="molecule type" value="Genomic_DNA"/>
</dbReference>
<keyword evidence="3" id="KW-1185">Reference proteome</keyword>
<accession>A0A5B7JZM1</accession>
<sequence length="134" mass="15301">MKEATRQREPLNIHILPQNTTTGGPPDTITFTHCRRRALEHGDWAYLAEEEGAQEGHTESTEKQERNGTRIFQREMLHIRMFSDGKREEAERQTHKQKQGLSELGIRGLEGRDGRKGGNGMGMRGIAHCERNHS</sequence>
<dbReference type="Proteomes" id="UP000324222">
    <property type="component" value="Unassembled WGS sequence"/>
</dbReference>
<name>A0A5B7JZM1_PORTR</name>
<feature type="region of interest" description="Disordered" evidence="1">
    <location>
        <begin position="85"/>
        <end position="134"/>
    </location>
</feature>
<evidence type="ECO:0000313" key="3">
    <source>
        <dbReference type="Proteomes" id="UP000324222"/>
    </source>
</evidence>
<dbReference type="AlphaFoldDB" id="A0A5B7JZM1"/>
<feature type="compositionally biased region" description="Basic and acidic residues" evidence="1">
    <location>
        <begin position="85"/>
        <end position="94"/>
    </location>
</feature>
<reference evidence="2 3" key="1">
    <citation type="submission" date="2019-05" db="EMBL/GenBank/DDBJ databases">
        <title>Another draft genome of Portunus trituberculatus and its Hox gene families provides insights of decapod evolution.</title>
        <authorList>
            <person name="Jeong J.-H."/>
            <person name="Song I."/>
            <person name="Kim S."/>
            <person name="Choi T."/>
            <person name="Kim D."/>
            <person name="Ryu S."/>
            <person name="Kim W."/>
        </authorList>
    </citation>
    <scope>NUCLEOTIDE SEQUENCE [LARGE SCALE GENOMIC DNA]</scope>
    <source>
        <tissue evidence="2">Muscle</tissue>
    </source>
</reference>
<gene>
    <name evidence="2" type="ORF">E2C01_095220</name>
</gene>
<evidence type="ECO:0000313" key="2">
    <source>
        <dbReference type="EMBL" id="MPC99783.1"/>
    </source>
</evidence>
<evidence type="ECO:0000256" key="1">
    <source>
        <dbReference type="SAM" id="MobiDB-lite"/>
    </source>
</evidence>
<proteinExistence type="predicted"/>